<keyword evidence="3" id="KW-1185">Reference proteome</keyword>
<reference evidence="2 3" key="1">
    <citation type="submission" date="2019-03" db="EMBL/GenBank/DDBJ databases">
        <title>Complete genome sequence of Ferrigenium kumadai strain An22, a microaerophilic iron-oxidizing bacterium isolated from a paddy field soil.</title>
        <authorList>
            <person name="Watanabe T."/>
            <person name="Asakawa S."/>
        </authorList>
    </citation>
    <scope>NUCLEOTIDE SEQUENCE [LARGE SCALE GENOMIC DNA]</scope>
    <source>
        <strain evidence="2 3">An22</strain>
    </source>
</reference>
<feature type="region of interest" description="Disordered" evidence="1">
    <location>
        <begin position="1"/>
        <end position="25"/>
    </location>
</feature>
<evidence type="ECO:0000256" key="1">
    <source>
        <dbReference type="SAM" id="MobiDB-lite"/>
    </source>
</evidence>
<proteinExistence type="predicted"/>
<accession>A0AAN1VZ87</accession>
<dbReference type="Proteomes" id="UP001319121">
    <property type="component" value="Chromosome"/>
</dbReference>
<name>A0AAN1VZ87_9PROT</name>
<dbReference type="KEGG" id="fku:FGKAn22_08020"/>
<gene>
    <name evidence="2" type="ORF">FGKAn22_08020</name>
</gene>
<organism evidence="2 3">
    <name type="scientific">Ferrigenium kumadai</name>
    <dbReference type="NCBI Taxonomy" id="1682490"/>
    <lineage>
        <taxon>Bacteria</taxon>
        <taxon>Pseudomonadati</taxon>
        <taxon>Pseudomonadota</taxon>
        <taxon>Betaproteobacteria</taxon>
        <taxon>Nitrosomonadales</taxon>
        <taxon>Gallionellaceae</taxon>
        <taxon>Ferrigenium</taxon>
    </lineage>
</organism>
<evidence type="ECO:0000313" key="2">
    <source>
        <dbReference type="EMBL" id="BBI99109.1"/>
    </source>
</evidence>
<evidence type="ECO:0000313" key="3">
    <source>
        <dbReference type="Proteomes" id="UP001319121"/>
    </source>
</evidence>
<dbReference type="EMBL" id="AP019536">
    <property type="protein sequence ID" value="BBI99109.1"/>
    <property type="molecule type" value="Genomic_DNA"/>
</dbReference>
<dbReference type="AlphaFoldDB" id="A0AAN1VZ87"/>
<protein>
    <submittedName>
        <fullName evidence="2">Uncharacterized protein</fullName>
    </submittedName>
</protein>
<sequence>MDLAGDEGCHASQHQRPVEETDEQVPDLHGPALIDAISIDLLHVTPKQLTDKRRTRVRFDTSKLRTNALPTMAKNFGSIGKNFF</sequence>